<name>A0A6G0VNR3_APHCR</name>
<accession>A0A6G0VNR3</accession>
<dbReference type="EMBL" id="VUJU01014590">
    <property type="protein sequence ID" value="KAF0701768.1"/>
    <property type="molecule type" value="Genomic_DNA"/>
</dbReference>
<organism evidence="1 2">
    <name type="scientific">Aphis craccivora</name>
    <name type="common">Cowpea aphid</name>
    <dbReference type="NCBI Taxonomy" id="307492"/>
    <lineage>
        <taxon>Eukaryota</taxon>
        <taxon>Metazoa</taxon>
        <taxon>Ecdysozoa</taxon>
        <taxon>Arthropoda</taxon>
        <taxon>Hexapoda</taxon>
        <taxon>Insecta</taxon>
        <taxon>Pterygota</taxon>
        <taxon>Neoptera</taxon>
        <taxon>Paraneoptera</taxon>
        <taxon>Hemiptera</taxon>
        <taxon>Sternorrhyncha</taxon>
        <taxon>Aphidomorpha</taxon>
        <taxon>Aphidoidea</taxon>
        <taxon>Aphididae</taxon>
        <taxon>Aphidini</taxon>
        <taxon>Aphis</taxon>
        <taxon>Aphis</taxon>
    </lineage>
</organism>
<gene>
    <name evidence="1" type="ORF">FWK35_00031120</name>
</gene>
<proteinExistence type="predicted"/>
<dbReference type="AlphaFoldDB" id="A0A6G0VNR3"/>
<dbReference type="Proteomes" id="UP000478052">
    <property type="component" value="Unassembled WGS sequence"/>
</dbReference>
<keyword evidence="2" id="KW-1185">Reference proteome</keyword>
<protein>
    <submittedName>
        <fullName evidence="1">Uncharacterized protein</fullName>
    </submittedName>
</protein>
<sequence length="138" mass="15843">MISQLYFNCIVFGRKQCRWVYEVWIFYKVKHIITIQIRASNWVKGTQIKSLKLSSLFINEWWNQPVAKTRSMSLAPPFLNFGSKPGAIVCTSLVHVSAFYPIVSALSLSKLFTFRTGGCRGHASTPHFELRVQTRGDR</sequence>
<reference evidence="1 2" key="1">
    <citation type="submission" date="2019-08" db="EMBL/GenBank/DDBJ databases">
        <title>Whole genome of Aphis craccivora.</title>
        <authorList>
            <person name="Voronova N.V."/>
            <person name="Shulinski R.S."/>
            <person name="Bandarenka Y.V."/>
            <person name="Zhorov D.G."/>
            <person name="Warner D."/>
        </authorList>
    </citation>
    <scope>NUCLEOTIDE SEQUENCE [LARGE SCALE GENOMIC DNA]</scope>
    <source>
        <strain evidence="1">180601</strain>
        <tissue evidence="1">Whole Body</tissue>
    </source>
</reference>
<evidence type="ECO:0000313" key="1">
    <source>
        <dbReference type="EMBL" id="KAF0701768.1"/>
    </source>
</evidence>
<evidence type="ECO:0000313" key="2">
    <source>
        <dbReference type="Proteomes" id="UP000478052"/>
    </source>
</evidence>
<comment type="caution">
    <text evidence="1">The sequence shown here is derived from an EMBL/GenBank/DDBJ whole genome shotgun (WGS) entry which is preliminary data.</text>
</comment>